<evidence type="ECO:0000256" key="11">
    <source>
        <dbReference type="RuleBase" id="RU003822"/>
    </source>
</evidence>
<evidence type="ECO:0000256" key="7">
    <source>
        <dbReference type="ARBA" id="ARBA00022989"/>
    </source>
</evidence>
<dbReference type="Pfam" id="PF17655">
    <property type="entry name" value="IRK_C"/>
    <property type="match status" value="1"/>
</dbReference>
<dbReference type="InterPro" id="IPR013518">
    <property type="entry name" value="K_chnl_inward-rec_Kir_cyto"/>
</dbReference>
<evidence type="ECO:0000256" key="8">
    <source>
        <dbReference type="ARBA" id="ARBA00023065"/>
    </source>
</evidence>
<keyword evidence="3 11" id="KW-0633">Potassium transport</keyword>
<dbReference type="GO" id="GO:1990573">
    <property type="term" value="P:potassium ion import across plasma membrane"/>
    <property type="evidence" value="ECO:0007669"/>
    <property type="project" value="TreeGrafter"/>
</dbReference>
<name>A0A3P6T9M5_LITSI</name>
<dbReference type="PRINTS" id="PR01320">
    <property type="entry name" value="KIRCHANNEL"/>
</dbReference>
<sequence length="218" mass="25099">MGVFMQTMLSGIVVAKLLRPKKRKQASAFWIFKKQFKIGGSDRRPVLMIRIADIQNNLYIAEPHVRLYMATSAVNSKGERELVDFKDMNVGYDNGWDRVLLLWPITVKHVIDDESPLFAMTPDQMHNAHFELIMTVEGIVEATGMTFQARTSFLPDEILWGYRFRSMVILNEKIGRYEIHCKLFDEIEESTDESNLTAMKMDDNNDSYDSSSNISGFI</sequence>
<dbReference type="Proteomes" id="UP000277928">
    <property type="component" value="Unassembled WGS sequence"/>
</dbReference>
<evidence type="ECO:0000256" key="2">
    <source>
        <dbReference type="ARBA" id="ARBA00022448"/>
    </source>
</evidence>
<dbReference type="GO" id="GO:0005886">
    <property type="term" value="C:plasma membrane"/>
    <property type="evidence" value="ECO:0007669"/>
    <property type="project" value="TreeGrafter"/>
</dbReference>
<dbReference type="GO" id="GO:0034765">
    <property type="term" value="P:regulation of monoatomic ion transmembrane transport"/>
    <property type="evidence" value="ECO:0007669"/>
    <property type="project" value="TreeGrafter"/>
</dbReference>
<accession>A0A3P6T9M5</accession>
<dbReference type="OMA" id="ICERDEM"/>
<dbReference type="InterPro" id="IPR014756">
    <property type="entry name" value="Ig_E-set"/>
</dbReference>
<keyword evidence="6 11" id="KW-0630">Potassium</keyword>
<dbReference type="SUPFAM" id="SSF81296">
    <property type="entry name" value="E set domains"/>
    <property type="match status" value="1"/>
</dbReference>
<protein>
    <recommendedName>
        <fullName evidence="13">Inward rectifier potassium channel C-terminal domain-containing protein</fullName>
    </recommendedName>
</protein>
<dbReference type="Gene3D" id="1.10.287.70">
    <property type="match status" value="1"/>
</dbReference>
<dbReference type="PANTHER" id="PTHR11767">
    <property type="entry name" value="INWARD RECTIFIER POTASSIUM CHANNEL"/>
    <property type="match status" value="1"/>
</dbReference>
<keyword evidence="4 11" id="KW-0812">Transmembrane</keyword>
<gene>
    <name evidence="14" type="ORF">NLS_LOCUS6836</name>
</gene>
<feature type="domain" description="Inward rectifier potassium channel C-terminal" evidence="13">
    <location>
        <begin position="32"/>
        <end position="203"/>
    </location>
</feature>
<evidence type="ECO:0000256" key="5">
    <source>
        <dbReference type="ARBA" id="ARBA00022882"/>
    </source>
</evidence>
<dbReference type="InterPro" id="IPR041647">
    <property type="entry name" value="IRK_C"/>
</dbReference>
<feature type="region of interest" description="Disordered" evidence="12">
    <location>
        <begin position="198"/>
        <end position="218"/>
    </location>
</feature>
<keyword evidence="5 11" id="KW-0851">Voltage-gated channel</keyword>
<evidence type="ECO:0000313" key="14">
    <source>
        <dbReference type="EMBL" id="VDK84856.1"/>
    </source>
</evidence>
<evidence type="ECO:0000256" key="9">
    <source>
        <dbReference type="ARBA" id="ARBA00023136"/>
    </source>
</evidence>
<comment type="subcellular location">
    <subcellularLocation>
        <location evidence="1 11">Membrane</location>
        <topology evidence="1 11">Multi-pass membrane protein</topology>
    </subcellularLocation>
</comment>
<dbReference type="GO" id="GO:0005242">
    <property type="term" value="F:inward rectifier potassium channel activity"/>
    <property type="evidence" value="ECO:0007669"/>
    <property type="project" value="InterPro"/>
</dbReference>
<evidence type="ECO:0000256" key="1">
    <source>
        <dbReference type="ARBA" id="ARBA00004141"/>
    </source>
</evidence>
<dbReference type="AlphaFoldDB" id="A0A3P6T9M5"/>
<evidence type="ECO:0000256" key="10">
    <source>
        <dbReference type="ARBA" id="ARBA00023303"/>
    </source>
</evidence>
<dbReference type="OrthoDB" id="273257at2759"/>
<reference evidence="14 15" key="1">
    <citation type="submission" date="2018-08" db="EMBL/GenBank/DDBJ databases">
        <authorList>
            <person name="Laetsch R D."/>
            <person name="Stevens L."/>
            <person name="Kumar S."/>
            <person name="Blaxter L. M."/>
        </authorList>
    </citation>
    <scope>NUCLEOTIDE SEQUENCE [LARGE SCALE GENOMIC DNA]</scope>
</reference>
<evidence type="ECO:0000313" key="15">
    <source>
        <dbReference type="Proteomes" id="UP000277928"/>
    </source>
</evidence>
<evidence type="ECO:0000256" key="3">
    <source>
        <dbReference type="ARBA" id="ARBA00022538"/>
    </source>
</evidence>
<evidence type="ECO:0000256" key="6">
    <source>
        <dbReference type="ARBA" id="ARBA00022958"/>
    </source>
</evidence>
<keyword evidence="8 11" id="KW-0406">Ion transport</keyword>
<organism evidence="14 15">
    <name type="scientific">Litomosoides sigmodontis</name>
    <name type="common">Filarial nematode worm</name>
    <dbReference type="NCBI Taxonomy" id="42156"/>
    <lineage>
        <taxon>Eukaryota</taxon>
        <taxon>Metazoa</taxon>
        <taxon>Ecdysozoa</taxon>
        <taxon>Nematoda</taxon>
        <taxon>Chromadorea</taxon>
        <taxon>Rhabditida</taxon>
        <taxon>Spirurina</taxon>
        <taxon>Spiruromorpha</taxon>
        <taxon>Filarioidea</taxon>
        <taxon>Onchocercidae</taxon>
        <taxon>Litomosoides</taxon>
    </lineage>
</organism>
<evidence type="ECO:0000256" key="4">
    <source>
        <dbReference type="ARBA" id="ARBA00022692"/>
    </source>
</evidence>
<dbReference type="InterPro" id="IPR016449">
    <property type="entry name" value="K_chnl_inward-rec_Kir"/>
</dbReference>
<keyword evidence="7" id="KW-1133">Transmembrane helix</keyword>
<dbReference type="Gene3D" id="2.60.40.1400">
    <property type="entry name" value="G protein-activated inward rectifier potassium channel 1"/>
    <property type="match status" value="1"/>
</dbReference>
<keyword evidence="10 11" id="KW-0407">Ion channel</keyword>
<keyword evidence="15" id="KW-1185">Reference proteome</keyword>
<evidence type="ECO:0000256" key="12">
    <source>
        <dbReference type="SAM" id="MobiDB-lite"/>
    </source>
</evidence>
<feature type="compositionally biased region" description="Low complexity" evidence="12">
    <location>
        <begin position="207"/>
        <end position="218"/>
    </location>
</feature>
<dbReference type="PANTHER" id="PTHR11767:SF61">
    <property type="entry name" value="IRK_C DOMAIN-CONTAINING PROTEIN"/>
    <property type="match status" value="1"/>
</dbReference>
<dbReference type="EMBL" id="UYRX01000640">
    <property type="protein sequence ID" value="VDK84856.1"/>
    <property type="molecule type" value="Genomic_DNA"/>
</dbReference>
<dbReference type="STRING" id="42156.A0A3P6T9M5"/>
<evidence type="ECO:0000259" key="13">
    <source>
        <dbReference type="Pfam" id="PF17655"/>
    </source>
</evidence>
<comment type="similarity">
    <text evidence="11">Belongs to the inward rectifier-type potassium channel (TC 1.A.2.1) family.</text>
</comment>
<keyword evidence="9" id="KW-0472">Membrane</keyword>
<keyword evidence="2 11" id="KW-0813">Transport</keyword>
<proteinExistence type="inferred from homology"/>
<dbReference type="GO" id="GO:0034702">
    <property type="term" value="C:monoatomic ion channel complex"/>
    <property type="evidence" value="ECO:0007669"/>
    <property type="project" value="UniProtKB-KW"/>
</dbReference>